<evidence type="ECO:0000313" key="1">
    <source>
        <dbReference type="EMBL" id="PIP86837.1"/>
    </source>
</evidence>
<gene>
    <name evidence="1" type="ORF">COW81_03420</name>
</gene>
<dbReference type="EMBL" id="PCTT01000045">
    <property type="protein sequence ID" value="PIP86837.1"/>
    <property type="molecule type" value="Genomic_DNA"/>
</dbReference>
<accession>A0A2H0DXE4</accession>
<reference evidence="1 2" key="1">
    <citation type="submission" date="2017-09" db="EMBL/GenBank/DDBJ databases">
        <title>Depth-based differentiation of microbial function through sediment-hosted aquifers and enrichment of novel symbionts in the deep terrestrial subsurface.</title>
        <authorList>
            <person name="Probst A.J."/>
            <person name="Ladd B."/>
            <person name="Jarett J.K."/>
            <person name="Geller-Mcgrath D.E."/>
            <person name="Sieber C.M."/>
            <person name="Emerson J.B."/>
            <person name="Anantharaman K."/>
            <person name="Thomas B.C."/>
            <person name="Malmstrom R."/>
            <person name="Stieglmeier M."/>
            <person name="Klingl A."/>
            <person name="Woyke T."/>
            <person name="Ryan C.M."/>
            <person name="Banfield J.F."/>
        </authorList>
    </citation>
    <scope>NUCLEOTIDE SEQUENCE [LARGE SCALE GENOMIC DNA]</scope>
    <source>
        <strain evidence="1">CG22_combo_CG10-13_8_21_14_all_36_13</strain>
    </source>
</reference>
<name>A0A2H0DXE4_9BACT</name>
<evidence type="ECO:0000313" key="2">
    <source>
        <dbReference type="Proteomes" id="UP000231143"/>
    </source>
</evidence>
<dbReference type="Proteomes" id="UP000231143">
    <property type="component" value="Unassembled WGS sequence"/>
</dbReference>
<dbReference type="AlphaFoldDB" id="A0A2H0DXE4"/>
<proteinExistence type="predicted"/>
<sequence>MDTFTTRLEEHPLSTLLKEVRFPSSLRDKIPSSDEVVSYIVISNNLGVAANLIIQSRKFSFRSCEIAYNSGRGSLGKTIEAITMWVNDAEFDVHKTIQQM</sequence>
<protein>
    <submittedName>
        <fullName evidence="1">Uncharacterized protein</fullName>
    </submittedName>
</protein>
<organism evidence="1 2">
    <name type="scientific">Candidatus Campbellbacteria bacterium CG22_combo_CG10-13_8_21_14_all_36_13</name>
    <dbReference type="NCBI Taxonomy" id="1974529"/>
    <lineage>
        <taxon>Bacteria</taxon>
        <taxon>Candidatus Campbelliibacteriota</taxon>
    </lineage>
</organism>
<comment type="caution">
    <text evidence="1">The sequence shown here is derived from an EMBL/GenBank/DDBJ whole genome shotgun (WGS) entry which is preliminary data.</text>
</comment>